<accession>A0AAV2T0A0</accession>
<proteinExistence type="predicted"/>
<comment type="caution">
    <text evidence="1">The sequence shown here is derived from an EMBL/GenBank/DDBJ whole genome shotgun (WGS) entry which is preliminary data.</text>
</comment>
<evidence type="ECO:0000313" key="2">
    <source>
        <dbReference type="Proteomes" id="UP001497525"/>
    </source>
</evidence>
<dbReference type="Proteomes" id="UP001497525">
    <property type="component" value="Unassembled WGS sequence"/>
</dbReference>
<name>A0AAV2T0A0_CALDB</name>
<dbReference type="AlphaFoldDB" id="A0AAV2T0A0"/>
<sequence length="109" mass="12974">MHFSHSTRLVCQPVFSHLFIFSFSPSVCPHTQFASLRLLFLHPLASILSAQLKNSRFQRFFELLLFYRSWFIFHVSQSYDRYSYRPFLVVHFALTTVHSLFTNNDGHTR</sequence>
<protein>
    <recommendedName>
        <fullName evidence="3">Secreted protein</fullName>
    </recommendedName>
</protein>
<evidence type="ECO:0000313" key="1">
    <source>
        <dbReference type="EMBL" id="CAL5129783.1"/>
    </source>
</evidence>
<dbReference type="EMBL" id="CAXLJL010000036">
    <property type="protein sequence ID" value="CAL5129783.1"/>
    <property type="molecule type" value="Genomic_DNA"/>
</dbReference>
<reference evidence="1" key="1">
    <citation type="submission" date="2024-06" db="EMBL/GenBank/DDBJ databases">
        <authorList>
            <person name="Liu X."/>
            <person name="Lenzi L."/>
            <person name="Haldenby T S."/>
            <person name="Uol C."/>
        </authorList>
    </citation>
    <scope>NUCLEOTIDE SEQUENCE</scope>
</reference>
<evidence type="ECO:0008006" key="3">
    <source>
        <dbReference type="Google" id="ProtNLM"/>
    </source>
</evidence>
<organism evidence="1 2">
    <name type="scientific">Calicophoron daubneyi</name>
    <name type="common">Rumen fluke</name>
    <name type="synonym">Paramphistomum daubneyi</name>
    <dbReference type="NCBI Taxonomy" id="300641"/>
    <lineage>
        <taxon>Eukaryota</taxon>
        <taxon>Metazoa</taxon>
        <taxon>Spiralia</taxon>
        <taxon>Lophotrochozoa</taxon>
        <taxon>Platyhelminthes</taxon>
        <taxon>Trematoda</taxon>
        <taxon>Digenea</taxon>
        <taxon>Plagiorchiida</taxon>
        <taxon>Pronocephalata</taxon>
        <taxon>Paramphistomoidea</taxon>
        <taxon>Paramphistomidae</taxon>
        <taxon>Calicophoron</taxon>
    </lineage>
</organism>
<gene>
    <name evidence="1" type="ORF">CDAUBV1_LOCUS1227</name>
</gene>